<dbReference type="EMBL" id="MU117984">
    <property type="protein sequence ID" value="KAF9650527.1"/>
    <property type="molecule type" value="Genomic_DNA"/>
</dbReference>
<gene>
    <name evidence="1" type="ORF">BDM02DRAFT_3112061</name>
</gene>
<proteinExistence type="predicted"/>
<sequence>MPGLIQSYDVLLDFTNDTRDYTSLQLLRDYNNRNGSTAGAVLIPPGETVTLVLDAGSVYKYVLKTCTKVASVTARTWRDVDCPVSSLFIPLGATSAGLNASQSRLSGGGVSVDKVWKDMRVAIWDWDDRL</sequence>
<keyword evidence="2" id="KW-1185">Reference proteome</keyword>
<evidence type="ECO:0000313" key="1">
    <source>
        <dbReference type="EMBL" id="KAF9650527.1"/>
    </source>
</evidence>
<name>A0ACB6ZLS7_THEGA</name>
<dbReference type="Proteomes" id="UP000886501">
    <property type="component" value="Unassembled WGS sequence"/>
</dbReference>
<accession>A0ACB6ZLS7</accession>
<organism evidence="1 2">
    <name type="scientific">Thelephora ganbajun</name>
    <name type="common">Ganba fungus</name>
    <dbReference type="NCBI Taxonomy" id="370292"/>
    <lineage>
        <taxon>Eukaryota</taxon>
        <taxon>Fungi</taxon>
        <taxon>Dikarya</taxon>
        <taxon>Basidiomycota</taxon>
        <taxon>Agaricomycotina</taxon>
        <taxon>Agaricomycetes</taxon>
        <taxon>Thelephorales</taxon>
        <taxon>Thelephoraceae</taxon>
        <taxon>Thelephora</taxon>
    </lineage>
</organism>
<evidence type="ECO:0000313" key="2">
    <source>
        <dbReference type="Proteomes" id="UP000886501"/>
    </source>
</evidence>
<reference evidence="1" key="2">
    <citation type="journal article" date="2020" name="Nat. Commun.">
        <title>Large-scale genome sequencing of mycorrhizal fungi provides insights into the early evolution of symbiotic traits.</title>
        <authorList>
            <person name="Miyauchi S."/>
            <person name="Kiss E."/>
            <person name="Kuo A."/>
            <person name="Drula E."/>
            <person name="Kohler A."/>
            <person name="Sanchez-Garcia M."/>
            <person name="Morin E."/>
            <person name="Andreopoulos B."/>
            <person name="Barry K.W."/>
            <person name="Bonito G."/>
            <person name="Buee M."/>
            <person name="Carver A."/>
            <person name="Chen C."/>
            <person name="Cichocki N."/>
            <person name="Clum A."/>
            <person name="Culley D."/>
            <person name="Crous P.W."/>
            <person name="Fauchery L."/>
            <person name="Girlanda M."/>
            <person name="Hayes R.D."/>
            <person name="Keri Z."/>
            <person name="LaButti K."/>
            <person name="Lipzen A."/>
            <person name="Lombard V."/>
            <person name="Magnuson J."/>
            <person name="Maillard F."/>
            <person name="Murat C."/>
            <person name="Nolan M."/>
            <person name="Ohm R.A."/>
            <person name="Pangilinan J."/>
            <person name="Pereira M.F."/>
            <person name="Perotto S."/>
            <person name="Peter M."/>
            <person name="Pfister S."/>
            <person name="Riley R."/>
            <person name="Sitrit Y."/>
            <person name="Stielow J.B."/>
            <person name="Szollosi G."/>
            <person name="Zifcakova L."/>
            <person name="Stursova M."/>
            <person name="Spatafora J.W."/>
            <person name="Tedersoo L."/>
            <person name="Vaario L.M."/>
            <person name="Yamada A."/>
            <person name="Yan M."/>
            <person name="Wang P."/>
            <person name="Xu J."/>
            <person name="Bruns T."/>
            <person name="Baldrian P."/>
            <person name="Vilgalys R."/>
            <person name="Dunand C."/>
            <person name="Henrissat B."/>
            <person name="Grigoriev I.V."/>
            <person name="Hibbett D."/>
            <person name="Nagy L.G."/>
            <person name="Martin F.M."/>
        </authorList>
    </citation>
    <scope>NUCLEOTIDE SEQUENCE</scope>
    <source>
        <strain evidence="1">P2</strain>
    </source>
</reference>
<comment type="caution">
    <text evidence="1">The sequence shown here is derived from an EMBL/GenBank/DDBJ whole genome shotgun (WGS) entry which is preliminary data.</text>
</comment>
<protein>
    <submittedName>
        <fullName evidence="1">Uncharacterized protein</fullName>
    </submittedName>
</protein>
<reference evidence="1" key="1">
    <citation type="submission" date="2019-10" db="EMBL/GenBank/DDBJ databases">
        <authorList>
            <consortium name="DOE Joint Genome Institute"/>
            <person name="Kuo A."/>
            <person name="Miyauchi S."/>
            <person name="Kiss E."/>
            <person name="Drula E."/>
            <person name="Kohler A."/>
            <person name="Sanchez-Garcia M."/>
            <person name="Andreopoulos B."/>
            <person name="Barry K.W."/>
            <person name="Bonito G."/>
            <person name="Buee M."/>
            <person name="Carver A."/>
            <person name="Chen C."/>
            <person name="Cichocki N."/>
            <person name="Clum A."/>
            <person name="Culley D."/>
            <person name="Crous P.W."/>
            <person name="Fauchery L."/>
            <person name="Girlanda M."/>
            <person name="Hayes R."/>
            <person name="Keri Z."/>
            <person name="Labutti K."/>
            <person name="Lipzen A."/>
            <person name="Lombard V."/>
            <person name="Magnuson J."/>
            <person name="Maillard F."/>
            <person name="Morin E."/>
            <person name="Murat C."/>
            <person name="Nolan M."/>
            <person name="Ohm R."/>
            <person name="Pangilinan J."/>
            <person name="Pereira M."/>
            <person name="Perotto S."/>
            <person name="Peter M."/>
            <person name="Riley R."/>
            <person name="Sitrit Y."/>
            <person name="Stielow B."/>
            <person name="Szollosi G."/>
            <person name="Zifcakova L."/>
            <person name="Stursova M."/>
            <person name="Spatafora J.W."/>
            <person name="Tedersoo L."/>
            <person name="Vaario L.-M."/>
            <person name="Yamada A."/>
            <person name="Yan M."/>
            <person name="Wang P."/>
            <person name="Xu J."/>
            <person name="Bruns T."/>
            <person name="Baldrian P."/>
            <person name="Vilgalys R."/>
            <person name="Henrissat B."/>
            <person name="Grigoriev I.V."/>
            <person name="Hibbett D."/>
            <person name="Nagy L.G."/>
            <person name="Martin F.M."/>
        </authorList>
    </citation>
    <scope>NUCLEOTIDE SEQUENCE</scope>
    <source>
        <strain evidence="1">P2</strain>
    </source>
</reference>